<dbReference type="EMBL" id="VUMT01000018">
    <property type="protein sequence ID" value="MSS64394.1"/>
    <property type="molecule type" value="Genomic_DNA"/>
</dbReference>
<reference evidence="1 2" key="1">
    <citation type="submission" date="2019-08" db="EMBL/GenBank/DDBJ databases">
        <title>In-depth cultivation of the pig gut microbiome towards novel bacterial diversity and tailored functional studies.</title>
        <authorList>
            <person name="Wylensek D."/>
            <person name="Hitch T.C.A."/>
            <person name="Clavel T."/>
        </authorList>
    </citation>
    <scope>NUCLEOTIDE SEQUENCE [LARGE SCALE GENOMIC DNA]</scope>
    <source>
        <strain evidence="1 2">WCA-693-APC-MOT-I</strain>
    </source>
</reference>
<evidence type="ECO:0000313" key="1">
    <source>
        <dbReference type="EMBL" id="MSS64394.1"/>
    </source>
</evidence>
<sequence>MELNKKWIESRVNRVKDPVQKVMLREILSELFVELYEYNNACYHSLEEKIKKEKNDFFHFYDVYTAVCRIEDFDPTNPYWFAVAENEVKREEHHLERIFLECDFDCILEFMNQTYTAKVVMEKETKTIRIGFSYVKEYMDKIQWLYDQFEKNKVKWHTINGAFLYKFLEIVDLDGVIPVATPIKKIEVNFGKLGKYVHTDRMLVWNLEEDLFQTEGIKVAGEMVIQYEHFIPFTEQEDGYLFVLEEDSFFLIREEQGIIVKTEQKAYEEIKGLHFVQYDSRKDGLRLCYPPQTNGKDKMLFNPFQNTIEAKIMTLGEIRRVLGQYQAFTEQELRLEKIDVKQLKEIKEWKAINFEKTDAFDKKEIIDLDCNPFIQMHQLWNREKVFLFHFTQNGENKTFITKDIIAFLISEIQLDLLGYQCVGVLE</sequence>
<accession>A0A6L5Y0D2</accession>
<keyword evidence="2" id="KW-1185">Reference proteome</keyword>
<proteinExistence type="predicted"/>
<dbReference type="Proteomes" id="UP000482209">
    <property type="component" value="Unassembled WGS sequence"/>
</dbReference>
<protein>
    <submittedName>
        <fullName evidence="1">Uncharacterized protein</fullName>
    </submittedName>
</protein>
<gene>
    <name evidence="1" type="ORF">FYJ58_10985</name>
</gene>
<dbReference type="RefSeq" id="WP_154519786.1">
    <property type="nucleotide sequence ID" value="NZ_VUMT01000018.1"/>
</dbReference>
<organism evidence="1 2">
    <name type="scientific">Velocimicrobium porci</name>
    <dbReference type="NCBI Taxonomy" id="2606634"/>
    <lineage>
        <taxon>Bacteria</taxon>
        <taxon>Bacillati</taxon>
        <taxon>Bacillota</taxon>
        <taxon>Clostridia</taxon>
        <taxon>Lachnospirales</taxon>
        <taxon>Lachnospiraceae</taxon>
        <taxon>Velocimicrobium</taxon>
    </lineage>
</organism>
<comment type="caution">
    <text evidence="1">The sequence shown here is derived from an EMBL/GenBank/DDBJ whole genome shotgun (WGS) entry which is preliminary data.</text>
</comment>
<dbReference type="AlphaFoldDB" id="A0A6L5Y0D2"/>
<evidence type="ECO:0000313" key="2">
    <source>
        <dbReference type="Proteomes" id="UP000482209"/>
    </source>
</evidence>
<name>A0A6L5Y0D2_9FIRM</name>